<feature type="transmembrane region" description="Helical" evidence="1">
    <location>
        <begin position="88"/>
        <end position="111"/>
    </location>
</feature>
<gene>
    <name evidence="2" type="ORF">SAMN05660413_01184</name>
</gene>
<accession>A0A1I4Z980</accession>
<keyword evidence="3" id="KW-1185">Reference proteome</keyword>
<name>A0A1I4Z980_9FLAO</name>
<evidence type="ECO:0000313" key="2">
    <source>
        <dbReference type="EMBL" id="SFN46440.1"/>
    </source>
</evidence>
<dbReference type="EMBL" id="FOVL01000005">
    <property type="protein sequence ID" value="SFN46440.1"/>
    <property type="molecule type" value="Genomic_DNA"/>
</dbReference>
<evidence type="ECO:0000313" key="3">
    <source>
        <dbReference type="Proteomes" id="UP000199153"/>
    </source>
</evidence>
<dbReference type="OrthoDB" id="1444868at2"/>
<sequence>MSVIIKRALFGGAVATLVMASGTFVLGRLSGYEAKVLLESSLSGINMLCNTVILGSSTILALMLTLLSLSRAANSSLNKEHYRQVLSIAKYDTILIISAVIAFLFLNIPITESQEVPGSWYTTIYYITLGVAALLGGGLIAIVTMLYGTIANIILIVGLGVTDHPLVDDDQDQRASKE</sequence>
<proteinExistence type="predicted"/>
<keyword evidence="1" id="KW-0812">Transmembrane</keyword>
<keyword evidence="1" id="KW-0472">Membrane</keyword>
<reference evidence="2 3" key="1">
    <citation type="submission" date="2016-10" db="EMBL/GenBank/DDBJ databases">
        <authorList>
            <person name="de Groot N.N."/>
        </authorList>
    </citation>
    <scope>NUCLEOTIDE SEQUENCE [LARGE SCALE GENOMIC DNA]</scope>
    <source>
        <strain evidence="2 3">DSM 17794</strain>
    </source>
</reference>
<dbReference type="Proteomes" id="UP000199153">
    <property type="component" value="Unassembled WGS sequence"/>
</dbReference>
<dbReference type="AlphaFoldDB" id="A0A1I4Z980"/>
<protein>
    <submittedName>
        <fullName evidence="2">Uncharacterized protein</fullName>
    </submittedName>
</protein>
<dbReference type="RefSeq" id="WP_093407088.1">
    <property type="nucleotide sequence ID" value="NZ_FOVL01000005.1"/>
</dbReference>
<keyword evidence="1" id="KW-1133">Transmembrane helix</keyword>
<feature type="transmembrane region" description="Helical" evidence="1">
    <location>
        <begin position="123"/>
        <end position="147"/>
    </location>
</feature>
<feature type="transmembrane region" description="Helical" evidence="1">
    <location>
        <begin position="44"/>
        <end position="67"/>
    </location>
</feature>
<evidence type="ECO:0000256" key="1">
    <source>
        <dbReference type="SAM" id="Phobius"/>
    </source>
</evidence>
<organism evidence="2 3">
    <name type="scientific">Salegentibacter flavus</name>
    <dbReference type="NCBI Taxonomy" id="287099"/>
    <lineage>
        <taxon>Bacteria</taxon>
        <taxon>Pseudomonadati</taxon>
        <taxon>Bacteroidota</taxon>
        <taxon>Flavobacteriia</taxon>
        <taxon>Flavobacteriales</taxon>
        <taxon>Flavobacteriaceae</taxon>
        <taxon>Salegentibacter</taxon>
    </lineage>
</organism>
<dbReference type="STRING" id="287099.SAMN05660413_01184"/>